<gene>
    <name evidence="1" type="ORF">POL25_26405</name>
</gene>
<dbReference type="Proteomes" id="UP001221686">
    <property type="component" value="Unassembled WGS sequence"/>
</dbReference>
<dbReference type="InterPro" id="IPR036249">
    <property type="entry name" value="Thioredoxin-like_sf"/>
</dbReference>
<keyword evidence="2" id="KW-1185">Reference proteome</keyword>
<evidence type="ECO:0000313" key="1">
    <source>
        <dbReference type="EMBL" id="MDC0720462.1"/>
    </source>
</evidence>
<name>A0ABT5E3L4_9BACT</name>
<accession>A0ABT5E3L4</accession>
<sequence>MSREVWLAARRELLAREKAYTREGDALSAARRALPRVRVDTPYAFAGPDGERSLVELFAGKQQLVVYHFMFDPAWEAGCKSCSFIGDHLSGTVAHLAARDTAFVAVSRAPLAKLLVFRARMGWTFPWVSSAGSRFNYDFHVSFAPAELAAVDYNYATRPFPHPEAPGISAFVRDGEAVYHTYSSYGRGVEVLMGTYHMLDLTPLGRQEEGLAEPMAWVRHHDRYDAP</sequence>
<dbReference type="Pfam" id="PF05988">
    <property type="entry name" value="DUF899"/>
    <property type="match status" value="1"/>
</dbReference>
<reference evidence="1 2" key="1">
    <citation type="submission" date="2022-11" db="EMBL/GenBank/DDBJ databases">
        <title>Minimal conservation of predation-associated metabolite biosynthetic gene clusters underscores biosynthetic potential of Myxococcota including descriptions for ten novel species: Archangium lansinium sp. nov., Myxococcus landrumus sp. nov., Nannocystis bai.</title>
        <authorList>
            <person name="Ahearne A."/>
            <person name="Stevens C."/>
            <person name="Dowd S."/>
        </authorList>
    </citation>
    <scope>NUCLEOTIDE SEQUENCE [LARGE SCALE GENOMIC DNA]</scope>
    <source>
        <strain evidence="1 2">BB15-2</strain>
    </source>
</reference>
<proteinExistence type="predicted"/>
<evidence type="ECO:0000313" key="2">
    <source>
        <dbReference type="Proteomes" id="UP001221686"/>
    </source>
</evidence>
<dbReference type="SUPFAM" id="SSF52833">
    <property type="entry name" value="Thioredoxin-like"/>
    <property type="match status" value="1"/>
</dbReference>
<dbReference type="EMBL" id="JAQNDL010000003">
    <property type="protein sequence ID" value="MDC0720462.1"/>
    <property type="molecule type" value="Genomic_DNA"/>
</dbReference>
<comment type="caution">
    <text evidence="1">The sequence shown here is derived from an EMBL/GenBank/DDBJ whole genome shotgun (WGS) entry which is preliminary data.</text>
</comment>
<organism evidence="1 2">
    <name type="scientific">Nannocystis bainbridge</name>
    <dbReference type="NCBI Taxonomy" id="2995303"/>
    <lineage>
        <taxon>Bacteria</taxon>
        <taxon>Pseudomonadati</taxon>
        <taxon>Myxococcota</taxon>
        <taxon>Polyangia</taxon>
        <taxon>Nannocystales</taxon>
        <taxon>Nannocystaceae</taxon>
        <taxon>Nannocystis</taxon>
    </lineage>
</organism>
<dbReference type="RefSeq" id="WP_272088970.1">
    <property type="nucleotide sequence ID" value="NZ_JAQNDL010000003.1"/>
</dbReference>
<dbReference type="InterPro" id="IPR010296">
    <property type="entry name" value="DUF899_thioredox"/>
</dbReference>
<protein>
    <submittedName>
        <fullName evidence="1">DUF899 domain-containing protein</fullName>
    </submittedName>
</protein>